<keyword evidence="3 12" id="KW-0808">Transferase</keyword>
<evidence type="ECO:0000256" key="13">
    <source>
        <dbReference type="PIRNR" id="PIRNR002811"/>
    </source>
</evidence>
<protein>
    <recommendedName>
        <fullName evidence="12 13">DNA primase</fullName>
        <ecNumber evidence="12">2.7.7.101</ecNumber>
    </recommendedName>
</protein>
<dbReference type="EC" id="2.7.7.101" evidence="12"/>
<keyword evidence="9" id="KW-0460">Magnesium</keyword>
<keyword evidence="6 12" id="KW-0479">Metal-binding</keyword>
<evidence type="ECO:0000256" key="9">
    <source>
        <dbReference type="ARBA" id="ARBA00022842"/>
    </source>
</evidence>
<comment type="domain">
    <text evidence="12">Contains an N-terminal zinc-binding domain, a central core domain that contains the primase activity, and a C-terminal DnaB-binding domain.</text>
</comment>
<keyword evidence="18" id="KW-1185">Reference proteome</keyword>
<dbReference type="InterPro" id="IPR030846">
    <property type="entry name" value="DnaG_bac"/>
</dbReference>
<organism evidence="17 18">
    <name type="scientific">Garciella nitratireducens DSM 15102</name>
    <dbReference type="NCBI Taxonomy" id="1121911"/>
    <lineage>
        <taxon>Bacteria</taxon>
        <taxon>Bacillati</taxon>
        <taxon>Bacillota</taxon>
        <taxon>Clostridia</taxon>
        <taxon>Eubacteriales</taxon>
        <taxon>Eubacteriaceae</taxon>
        <taxon>Garciella</taxon>
    </lineage>
</organism>
<keyword evidence="2 12" id="KW-0639">Primosome</keyword>
<comment type="cofactor">
    <cofactor evidence="12 13 14">
        <name>Zn(2+)</name>
        <dbReference type="ChEBI" id="CHEBI:29105"/>
    </cofactor>
    <text evidence="12 13 14">Binds 1 zinc ion per monomer.</text>
</comment>
<dbReference type="FunFam" id="3.90.580.10:FF:000001">
    <property type="entry name" value="DNA primase"/>
    <property type="match status" value="1"/>
</dbReference>
<dbReference type="SUPFAM" id="SSF56731">
    <property type="entry name" value="DNA primase core"/>
    <property type="match status" value="1"/>
</dbReference>
<dbReference type="GO" id="GO:1990077">
    <property type="term" value="C:primosome complex"/>
    <property type="evidence" value="ECO:0007669"/>
    <property type="project" value="UniProtKB-KW"/>
</dbReference>
<dbReference type="SMART" id="SM00493">
    <property type="entry name" value="TOPRIM"/>
    <property type="match status" value="1"/>
</dbReference>
<evidence type="ECO:0000256" key="8">
    <source>
        <dbReference type="ARBA" id="ARBA00022833"/>
    </source>
</evidence>
<dbReference type="Gene3D" id="3.90.580.10">
    <property type="entry name" value="Zinc finger, CHC2-type domain"/>
    <property type="match status" value="1"/>
</dbReference>
<feature type="domain" description="Toprim" evidence="16">
    <location>
        <begin position="258"/>
        <end position="341"/>
    </location>
</feature>
<name>A0A1T4JS17_9FIRM</name>
<dbReference type="GO" id="GO:0003677">
    <property type="term" value="F:DNA binding"/>
    <property type="evidence" value="ECO:0007669"/>
    <property type="project" value="UniProtKB-KW"/>
</dbReference>
<dbReference type="GO" id="GO:0000428">
    <property type="term" value="C:DNA-directed RNA polymerase complex"/>
    <property type="evidence" value="ECO:0007669"/>
    <property type="project" value="UniProtKB-KW"/>
</dbReference>
<dbReference type="InterPro" id="IPR036977">
    <property type="entry name" value="DNA_primase_Znf_CHC2"/>
</dbReference>
<evidence type="ECO:0000256" key="15">
    <source>
        <dbReference type="SAM" id="Coils"/>
    </source>
</evidence>
<dbReference type="InterPro" id="IPR006295">
    <property type="entry name" value="DNA_primase_DnaG"/>
</dbReference>
<dbReference type="Pfam" id="PF01807">
    <property type="entry name" value="Zn_ribbon_DnaG"/>
    <property type="match status" value="1"/>
</dbReference>
<dbReference type="InterPro" id="IPR016136">
    <property type="entry name" value="DNA_helicase_N/primase_C"/>
</dbReference>
<dbReference type="PANTHER" id="PTHR30313:SF2">
    <property type="entry name" value="DNA PRIMASE"/>
    <property type="match status" value="1"/>
</dbReference>
<keyword evidence="7 12" id="KW-0863">Zinc-finger</keyword>
<keyword evidence="5 12" id="KW-0235">DNA replication</keyword>
<dbReference type="InterPro" id="IPR050219">
    <property type="entry name" value="DnaG_primase"/>
</dbReference>
<dbReference type="Pfam" id="PF10410">
    <property type="entry name" value="DnaB_bind"/>
    <property type="match status" value="1"/>
</dbReference>
<keyword evidence="11 12" id="KW-0804">Transcription</keyword>
<dbReference type="SUPFAM" id="SSF57783">
    <property type="entry name" value="Zinc beta-ribbon"/>
    <property type="match status" value="1"/>
</dbReference>
<keyword evidence="15" id="KW-0175">Coiled coil</keyword>
<dbReference type="Proteomes" id="UP000196365">
    <property type="component" value="Unassembled WGS sequence"/>
</dbReference>
<keyword evidence="10 12" id="KW-0238">DNA-binding</keyword>
<sequence length="609" mass="70963">MLVKYSEELIEEVRSRNDIVDVIAGYITLKKSGTSYKAKCPFHTEKTPSFSVSPDKQIFHCFGCGVGGNVITFIMKIENLNFVDALKLLADRVGMILPEKDQDIDKKKYRKRKIQYNIHIDAARYFYRNLKNSEVALRYLKERKITFETIVKFGLGYATNHWDGLYKYLLSKNYSKEDIAQSGLIIFKQNQSEKYYDRFRGRLIFPVFDLSNRVIAFGGRILDNQMQPKYLNSPETLIFSKGYHLYGLNHAKNNMKNRQIIIVEGYMDVISLYQYGIQNVVASLGTALTKEQARLLSRYAEEVLIAYDGDEAGQKATLRALDILFSAGCKAKVIRIPNQMDPDEYIRKYKQEGFIYLINQALSFIEYKVMLARSKYSIDTIEGKINFTKEVAQILKNIKSEIEIDAYIKKISRETGIDEAAIKSEVYHNKKSKIETSKNIIGNNRNTIQYKKDKSFVKNSVEKKSAIILAEENLIYMISQDFRLFQIFKQNMKWEDFTDDFHRKIAKIIFEKMENKEYVIPAELLDIFKTEEAGEKIASIFSKELNKEFMEKDIMEYINTIQVYTLQNKIDQLNQNLKKMSKKENPEAINKVYIEIVKLKKKLEELKGN</sequence>
<keyword evidence="4 12" id="KW-0548">Nucleotidyltransferase</keyword>
<dbReference type="PANTHER" id="PTHR30313">
    <property type="entry name" value="DNA PRIMASE"/>
    <property type="match status" value="1"/>
</dbReference>
<dbReference type="CDD" id="cd03364">
    <property type="entry name" value="TOPRIM_DnaG_primases"/>
    <property type="match status" value="1"/>
</dbReference>
<dbReference type="EMBL" id="FUWV01000001">
    <property type="protein sequence ID" value="SJZ32933.1"/>
    <property type="molecule type" value="Genomic_DNA"/>
</dbReference>
<dbReference type="InterPro" id="IPR002694">
    <property type="entry name" value="Znf_CHC2"/>
</dbReference>
<dbReference type="Pfam" id="PF08275">
    <property type="entry name" value="DNAG_N"/>
    <property type="match status" value="1"/>
</dbReference>
<evidence type="ECO:0000256" key="3">
    <source>
        <dbReference type="ARBA" id="ARBA00022679"/>
    </source>
</evidence>
<gene>
    <name evidence="12" type="primary">dnaG</name>
    <name evidence="17" type="ORF">SAMN02745973_00032</name>
</gene>
<dbReference type="HAMAP" id="MF_00974">
    <property type="entry name" value="DNA_primase_DnaG"/>
    <property type="match status" value="1"/>
</dbReference>
<feature type="coiled-coil region" evidence="15">
    <location>
        <begin position="563"/>
        <end position="609"/>
    </location>
</feature>
<dbReference type="InterPro" id="IPR037068">
    <property type="entry name" value="DNA_primase_core_N_sf"/>
</dbReference>
<dbReference type="OrthoDB" id="9803773at2"/>
<proteinExistence type="inferred from homology"/>
<dbReference type="Gene3D" id="3.90.980.10">
    <property type="entry name" value="DNA primase, catalytic core, N-terminal domain"/>
    <property type="match status" value="1"/>
</dbReference>
<accession>A0A1T4JS17</accession>
<dbReference type="PIRSF" id="PIRSF002811">
    <property type="entry name" value="DnaG"/>
    <property type="match status" value="1"/>
</dbReference>
<evidence type="ECO:0000256" key="7">
    <source>
        <dbReference type="ARBA" id="ARBA00022771"/>
    </source>
</evidence>
<comment type="function">
    <text evidence="12 13">RNA polymerase that catalyzes the synthesis of short RNA molecules used as primers for DNA polymerase during DNA replication.</text>
</comment>
<feature type="zinc finger region" description="CHC2-type" evidence="12 14">
    <location>
        <begin position="40"/>
        <end position="64"/>
    </location>
</feature>
<evidence type="ECO:0000256" key="4">
    <source>
        <dbReference type="ARBA" id="ARBA00022695"/>
    </source>
</evidence>
<keyword evidence="1 12" id="KW-0240">DNA-directed RNA polymerase</keyword>
<dbReference type="GO" id="GO:0003899">
    <property type="term" value="F:DNA-directed RNA polymerase activity"/>
    <property type="evidence" value="ECO:0007669"/>
    <property type="project" value="UniProtKB-UniRule"/>
</dbReference>
<evidence type="ECO:0000256" key="11">
    <source>
        <dbReference type="ARBA" id="ARBA00023163"/>
    </source>
</evidence>
<dbReference type="SMART" id="SM00400">
    <property type="entry name" value="ZnF_CHCC"/>
    <property type="match status" value="1"/>
</dbReference>
<dbReference type="Gene3D" id="3.40.1360.10">
    <property type="match status" value="1"/>
</dbReference>
<comment type="catalytic activity">
    <reaction evidence="12">
        <text>ssDNA + n NTP = ssDNA/pppN(pN)n-1 hybrid + (n-1) diphosphate.</text>
        <dbReference type="EC" id="2.7.7.101"/>
    </reaction>
</comment>
<dbReference type="InterPro" id="IPR034151">
    <property type="entry name" value="TOPRIM_DnaG_bac"/>
</dbReference>
<dbReference type="NCBIfam" id="TIGR01391">
    <property type="entry name" value="dnaG"/>
    <property type="match status" value="1"/>
</dbReference>
<dbReference type="RefSeq" id="WP_087677497.1">
    <property type="nucleotide sequence ID" value="NZ_FUWV01000001.1"/>
</dbReference>
<evidence type="ECO:0000313" key="17">
    <source>
        <dbReference type="EMBL" id="SJZ32933.1"/>
    </source>
</evidence>
<dbReference type="Pfam" id="PF13155">
    <property type="entry name" value="Toprim_2"/>
    <property type="match status" value="1"/>
</dbReference>
<reference evidence="17 18" key="1">
    <citation type="submission" date="2017-02" db="EMBL/GenBank/DDBJ databases">
        <authorList>
            <person name="Peterson S.W."/>
        </authorList>
    </citation>
    <scope>NUCLEOTIDE SEQUENCE [LARGE SCALE GENOMIC DNA]</scope>
    <source>
        <strain evidence="17 18">DSM 15102</strain>
    </source>
</reference>
<dbReference type="InterPro" id="IPR013264">
    <property type="entry name" value="DNAG_N"/>
</dbReference>
<comment type="similarity">
    <text evidence="12 13">Belongs to the DnaG primase family.</text>
</comment>
<dbReference type="GO" id="GO:0005737">
    <property type="term" value="C:cytoplasm"/>
    <property type="evidence" value="ECO:0007669"/>
    <property type="project" value="TreeGrafter"/>
</dbReference>
<dbReference type="FunFam" id="3.40.1360.10:FF:000002">
    <property type="entry name" value="DNA primase"/>
    <property type="match status" value="1"/>
</dbReference>
<dbReference type="InterPro" id="IPR006171">
    <property type="entry name" value="TOPRIM_dom"/>
</dbReference>
<dbReference type="GO" id="GO:0008270">
    <property type="term" value="F:zinc ion binding"/>
    <property type="evidence" value="ECO:0007669"/>
    <property type="project" value="UniProtKB-UniRule"/>
</dbReference>
<evidence type="ECO:0000256" key="14">
    <source>
        <dbReference type="PIRSR" id="PIRSR002811-1"/>
    </source>
</evidence>
<dbReference type="PROSITE" id="PS50880">
    <property type="entry name" value="TOPRIM"/>
    <property type="match status" value="1"/>
</dbReference>
<keyword evidence="8 12" id="KW-0862">Zinc</keyword>
<evidence type="ECO:0000256" key="5">
    <source>
        <dbReference type="ARBA" id="ARBA00022705"/>
    </source>
</evidence>
<dbReference type="GO" id="GO:0006269">
    <property type="term" value="P:DNA replication, synthesis of primer"/>
    <property type="evidence" value="ECO:0007669"/>
    <property type="project" value="UniProtKB-UniRule"/>
</dbReference>
<evidence type="ECO:0000256" key="1">
    <source>
        <dbReference type="ARBA" id="ARBA00022478"/>
    </source>
</evidence>
<comment type="subunit">
    <text evidence="12">Monomer. Interacts with DnaB.</text>
</comment>
<evidence type="ECO:0000256" key="2">
    <source>
        <dbReference type="ARBA" id="ARBA00022515"/>
    </source>
</evidence>
<evidence type="ECO:0000313" key="18">
    <source>
        <dbReference type="Proteomes" id="UP000196365"/>
    </source>
</evidence>
<dbReference type="InterPro" id="IPR019475">
    <property type="entry name" value="DNA_primase_DnaB-bd"/>
</dbReference>
<evidence type="ECO:0000259" key="16">
    <source>
        <dbReference type="PROSITE" id="PS50880"/>
    </source>
</evidence>
<evidence type="ECO:0000256" key="12">
    <source>
        <dbReference type="HAMAP-Rule" id="MF_00974"/>
    </source>
</evidence>
<dbReference type="Gene3D" id="1.10.860.10">
    <property type="entry name" value="DNAb Helicase, Chain A"/>
    <property type="match status" value="1"/>
</dbReference>
<evidence type="ECO:0000256" key="10">
    <source>
        <dbReference type="ARBA" id="ARBA00023125"/>
    </source>
</evidence>
<evidence type="ECO:0000256" key="6">
    <source>
        <dbReference type="ARBA" id="ARBA00022723"/>
    </source>
</evidence>
<dbReference type="AlphaFoldDB" id="A0A1T4JS17"/>